<comment type="caution">
    <text evidence="1">The sequence shown here is derived from an EMBL/GenBank/DDBJ whole genome shotgun (WGS) entry which is preliminary data.</text>
</comment>
<accession>A0ABT4LD70</accession>
<organism evidence="1 2">
    <name type="scientific">Pedobacter punctiformis</name>
    <dbReference type="NCBI Taxonomy" id="3004097"/>
    <lineage>
        <taxon>Bacteria</taxon>
        <taxon>Pseudomonadati</taxon>
        <taxon>Bacteroidota</taxon>
        <taxon>Sphingobacteriia</taxon>
        <taxon>Sphingobacteriales</taxon>
        <taxon>Sphingobacteriaceae</taxon>
        <taxon>Pedobacter</taxon>
    </lineage>
</organism>
<keyword evidence="2" id="KW-1185">Reference proteome</keyword>
<sequence>MEDLNSPVAYIEVNNSLDSFIAKAHFSNSFKDIAERFYIIYHMLSRRYFDARNMSVNAVKYEITFISSNLEISPLKFVGVIQDADDLLSFLRVMKINLMDFINVFLEFMKASKILRLLYAYELSTKETITKYPNLANTIIQDCLNDFLKFFHDKIVYYEKVLRLDSYDQFIHLKDPDRIEDVKLYNLNENEFNQIVDFFSTLVLYGQHSEVKEELANIFSGRPRLDYLTLRGQKNQIADIFYQLHKNEKVDAKNIVTYKYWINARFRIASEGKIDILRPTLDEVFKGKGVVTKKKRPTLPEFLKYHIVKKK</sequence>
<dbReference type="EMBL" id="JAPWGM010000007">
    <property type="protein sequence ID" value="MCZ4245839.1"/>
    <property type="molecule type" value="Genomic_DNA"/>
</dbReference>
<evidence type="ECO:0000313" key="2">
    <source>
        <dbReference type="Proteomes" id="UP001144347"/>
    </source>
</evidence>
<dbReference type="Proteomes" id="UP001144347">
    <property type="component" value="Unassembled WGS sequence"/>
</dbReference>
<gene>
    <name evidence="1" type="ORF">O0955_17645</name>
</gene>
<dbReference type="RefSeq" id="WP_269428882.1">
    <property type="nucleotide sequence ID" value="NZ_JAPWGM010000007.1"/>
</dbReference>
<name>A0ABT4LD70_9SPHI</name>
<evidence type="ECO:0000313" key="1">
    <source>
        <dbReference type="EMBL" id="MCZ4245839.1"/>
    </source>
</evidence>
<reference evidence="1" key="1">
    <citation type="submission" date="2022-12" db="EMBL/GenBank/DDBJ databases">
        <title>Genome sequence of HCMS5-2.</title>
        <authorList>
            <person name="Woo H."/>
        </authorList>
    </citation>
    <scope>NUCLEOTIDE SEQUENCE</scope>
    <source>
        <strain evidence="1">HCMS5-2</strain>
    </source>
</reference>
<protein>
    <submittedName>
        <fullName evidence="1">Uncharacterized protein</fullName>
    </submittedName>
</protein>
<proteinExistence type="predicted"/>